<proteinExistence type="predicted"/>
<gene>
    <name evidence="2" type="ORF">MPOR_39340</name>
</gene>
<reference evidence="2 3" key="1">
    <citation type="journal article" date="2019" name="Emerg. Microbes Infect.">
        <title>Comprehensive subspecies identification of 175 nontuberculous mycobacteria species based on 7547 genomic profiles.</title>
        <authorList>
            <person name="Matsumoto Y."/>
            <person name="Kinjo T."/>
            <person name="Motooka D."/>
            <person name="Nabeya D."/>
            <person name="Jung N."/>
            <person name="Uechi K."/>
            <person name="Horii T."/>
            <person name="Iida T."/>
            <person name="Fujita J."/>
            <person name="Nakamura S."/>
        </authorList>
    </citation>
    <scope>NUCLEOTIDE SEQUENCE [LARGE SCALE GENOMIC DNA]</scope>
    <source>
        <strain evidence="2 3">JCM 12603</strain>
    </source>
</reference>
<sequence>MSGKSTSDATAFETEGFTPQANSLVLLFVTSARPALGGGVATVPSVTGNGLRWVLERSVLYGANSDRRLSCFRASTATPLSDGAVIDFGTETQDFCAWSMFEYTNVDVSSADGGSAIAQPFAVTSTGQSLTATLSPSADPRRNVAVGALAVDSASGAAIDVSPGAGYSEIDELGVTQFLSKAGTLHTQDAQASSAVISWTWNSAQSAAALVLEIKAAPPVGPDPDPDPGSGTTDDEKRALVERLEPVLFFHPSEQFFPSDAKRFVEHAALWTAGTPPDDKNAWGGRPGDQFPRNPTVPAGRLSARADEAGDFRFGEELGGGGDHRFLELGGWKDLSEAHEDGVTAQTSNRFSDRDAIAARYDGDLESSRFCYHAEVIDEKGLQTVASRAPGLNLAPLLTALDSPAMVCYYFFFPAHEQRVESSSCENVEAREVSSHAGDWQCIAILGEGSGPAFTPKFLGRTGLRPYQDPVPPYQYDDDQKSVMMVSEWTGFDPQLSDGHPRLYVAAGTHSLHTSAGALQKVDPYPPGQQPQHCGTLDTPSPAGPSTDPALTATKDIAILLAKMAAAGPFGFLGATAALVSCVVEIANYRAPFAPFGATAESQADPERIPAAPGAGKTVKPPGLVLADAGADVEEWRSRPAAPVTLNGRVYDCVVNRTEQSWWPHPDGLRGFHGRWGQHVTADALSRRAGPRFPNYPLMFLQALADGLGRTPPVLRLDG</sequence>
<evidence type="ECO:0000313" key="2">
    <source>
        <dbReference type="EMBL" id="BBX52908.1"/>
    </source>
</evidence>
<organism evidence="2 3">
    <name type="scientific">Mycolicibacterium poriferae</name>
    <dbReference type="NCBI Taxonomy" id="39694"/>
    <lineage>
        <taxon>Bacteria</taxon>
        <taxon>Bacillati</taxon>
        <taxon>Actinomycetota</taxon>
        <taxon>Actinomycetes</taxon>
        <taxon>Mycobacteriales</taxon>
        <taxon>Mycobacteriaceae</taxon>
        <taxon>Mycolicibacterium</taxon>
    </lineage>
</organism>
<keyword evidence="3" id="KW-1185">Reference proteome</keyword>
<dbReference type="AlphaFoldDB" id="A0A6N4VFN9"/>
<name>A0A6N4VFN9_9MYCO</name>
<evidence type="ECO:0000313" key="3">
    <source>
        <dbReference type="Proteomes" id="UP000466785"/>
    </source>
</evidence>
<feature type="region of interest" description="Disordered" evidence="1">
    <location>
        <begin position="526"/>
        <end position="549"/>
    </location>
</feature>
<evidence type="ECO:0000256" key="1">
    <source>
        <dbReference type="SAM" id="MobiDB-lite"/>
    </source>
</evidence>
<protein>
    <submittedName>
        <fullName evidence="2">Uncharacterized protein</fullName>
    </submittedName>
</protein>
<accession>A0A6N4VFN9</accession>
<dbReference type="EMBL" id="AP022570">
    <property type="protein sequence ID" value="BBX52908.1"/>
    <property type="molecule type" value="Genomic_DNA"/>
</dbReference>
<dbReference type="Proteomes" id="UP000466785">
    <property type="component" value="Chromosome"/>
</dbReference>
<dbReference type="KEGG" id="mpof:MPOR_39340"/>